<feature type="transmembrane region" description="Helical" evidence="2">
    <location>
        <begin position="462"/>
        <end position="483"/>
    </location>
</feature>
<feature type="transmembrane region" description="Helical" evidence="2">
    <location>
        <begin position="503"/>
        <end position="528"/>
    </location>
</feature>
<dbReference type="PIRSF" id="PIRSF015380">
    <property type="entry name" value="Site-sp_rcmb"/>
    <property type="match status" value="1"/>
</dbReference>
<dbReference type="STRING" id="395495.Lcho_3901"/>
<gene>
    <name evidence="3" type="ordered locus">Lcho_3901</name>
</gene>
<organism evidence="3 4">
    <name type="scientific">Leptothrix cholodnii (strain ATCC 51168 / LMG 8142 / SP-6)</name>
    <name type="common">Leptothrix discophora (strain SP-6)</name>
    <dbReference type="NCBI Taxonomy" id="395495"/>
    <lineage>
        <taxon>Bacteria</taxon>
        <taxon>Pseudomonadati</taxon>
        <taxon>Pseudomonadota</taxon>
        <taxon>Betaproteobacteria</taxon>
        <taxon>Burkholderiales</taxon>
        <taxon>Sphaerotilaceae</taxon>
        <taxon>Leptothrix</taxon>
    </lineage>
</organism>
<dbReference type="HOGENOM" id="CLU_023672_0_0_4"/>
<keyword evidence="4" id="KW-1185">Reference proteome</keyword>
<keyword evidence="2 3" id="KW-0812">Transmembrane</keyword>
<dbReference type="RefSeq" id="WP_012348901.1">
    <property type="nucleotide sequence ID" value="NC_010524.1"/>
</dbReference>
<reference evidence="3 4" key="1">
    <citation type="submission" date="2008-03" db="EMBL/GenBank/DDBJ databases">
        <title>Complete sequence of Leptothrix cholodnii SP-6.</title>
        <authorList>
            <consortium name="US DOE Joint Genome Institute"/>
            <person name="Copeland A."/>
            <person name="Lucas S."/>
            <person name="Lapidus A."/>
            <person name="Glavina del Rio T."/>
            <person name="Dalin E."/>
            <person name="Tice H."/>
            <person name="Bruce D."/>
            <person name="Goodwin L."/>
            <person name="Pitluck S."/>
            <person name="Chertkov O."/>
            <person name="Brettin T."/>
            <person name="Detter J.C."/>
            <person name="Han C."/>
            <person name="Kuske C.R."/>
            <person name="Schmutz J."/>
            <person name="Larimer F."/>
            <person name="Land M."/>
            <person name="Hauser L."/>
            <person name="Kyrpides N."/>
            <person name="Lykidis A."/>
            <person name="Emerson D."/>
            <person name="Richardson P."/>
        </authorList>
    </citation>
    <scope>NUCLEOTIDE SEQUENCE [LARGE SCALE GENOMIC DNA]</scope>
    <source>
        <strain evidence="4">ATCC 51168 / LMG 8142 / SP-6</strain>
    </source>
</reference>
<keyword evidence="2" id="KW-1133">Transmembrane helix</keyword>
<evidence type="ECO:0000313" key="3">
    <source>
        <dbReference type="EMBL" id="ACB36155.1"/>
    </source>
</evidence>
<dbReference type="eggNOG" id="COG4389">
    <property type="taxonomic scope" value="Bacteria"/>
</dbReference>
<dbReference type="InterPro" id="IPR011385">
    <property type="entry name" value="Site-sp_rcmbase"/>
</dbReference>
<keyword evidence="2" id="KW-0472">Membrane</keyword>
<feature type="compositionally biased region" description="Low complexity" evidence="1">
    <location>
        <begin position="58"/>
        <end position="67"/>
    </location>
</feature>
<feature type="region of interest" description="Disordered" evidence="1">
    <location>
        <begin position="48"/>
        <end position="73"/>
    </location>
</feature>
<dbReference type="Proteomes" id="UP000001693">
    <property type="component" value="Chromosome"/>
</dbReference>
<dbReference type="KEGG" id="lch:Lcho_3901"/>
<evidence type="ECO:0000256" key="2">
    <source>
        <dbReference type="SAM" id="Phobius"/>
    </source>
</evidence>
<dbReference type="EMBL" id="CP001013">
    <property type="protein sequence ID" value="ACB36155.1"/>
    <property type="molecule type" value="Genomic_DNA"/>
</dbReference>
<dbReference type="AlphaFoldDB" id="B1Y7K7"/>
<sequence length="694" mass="76808">MIGALRRWWSLRVWDLTALLNAADPRASRPERHLWLIRLLEWLRSAPPSQTGAERKPAAAPEPEAGGDTQPSPWPLRRLRHLLNVLERHPQHAEQVRQLLRAVLTGTDVSALLAEFGFAPRSSFASELIERLRLIGLPGTPDTNDLGELFQLVFHGHDDATWLAQIDAVTWRRLARLLVDEELAAHWRGALLDSIQLLAGQVRAVGMAATLRQRMDDAVLAGRPFHHLAQSAQRLAELDALGDSERLHEQAQQLRAELLACRQAAASVRNHLEAWGVSIDVVFQVEQLRERTERINALLTLLTSPQPERDWPWLVVQLAEGVRSRRGLRSLFAHHYSLLARKVTERSAETGEHYITRTRAEYREMLQRACGGGLFMAGTTFMKFVIGAMGFSAFWAGFWAGVNYAGSFVAIQLLGWTVATKQPAMTAPAMAAKLDGVQLDDAAIDDFVDEVTHLIRSQTAGIVGNLTVVAPVVLALQGLAWWIAGVPLIGETEARHVLHNLTLLGPTLVFAALTGVLLFMSSLIAGWVENAFVLHRLDSAIAWNPRIVRLLGSARAQRWSRWWRTHISGLAANVSLGFMLGLVPALAVFFGLPVEVRHVTLSTGQLAAALGTLGLAALHEWAFWLCLAAIPLTGALNLAVSFVLAFRVALRSRGIRLRERSRLYRALRQRLREQPRSFIVPPRDGTAGPAVPHA</sequence>
<proteinExistence type="predicted"/>
<name>B1Y7K7_LEPCP</name>
<protein>
    <submittedName>
        <fullName evidence="3">Putative site-specific recombinase transmembrane protein</fullName>
    </submittedName>
</protein>
<evidence type="ECO:0000313" key="4">
    <source>
        <dbReference type="Proteomes" id="UP000001693"/>
    </source>
</evidence>
<dbReference type="Pfam" id="PF10136">
    <property type="entry name" value="SpecificRecomb"/>
    <property type="match status" value="1"/>
</dbReference>
<feature type="transmembrane region" description="Helical" evidence="2">
    <location>
        <begin position="621"/>
        <end position="650"/>
    </location>
</feature>
<feature type="transmembrane region" description="Helical" evidence="2">
    <location>
        <begin position="570"/>
        <end position="592"/>
    </location>
</feature>
<feature type="transmembrane region" description="Helical" evidence="2">
    <location>
        <begin position="373"/>
        <end position="395"/>
    </location>
</feature>
<evidence type="ECO:0000256" key="1">
    <source>
        <dbReference type="SAM" id="MobiDB-lite"/>
    </source>
</evidence>
<feature type="transmembrane region" description="Helical" evidence="2">
    <location>
        <begin position="401"/>
        <end position="419"/>
    </location>
</feature>
<accession>B1Y7K7</accession>